<keyword evidence="3" id="KW-0479">Metal-binding</keyword>
<dbReference type="InterPro" id="IPR036864">
    <property type="entry name" value="Zn2-C6_fun-type_DNA-bd_sf"/>
</dbReference>
<dbReference type="Pfam" id="PF00172">
    <property type="entry name" value="Zn_clus"/>
    <property type="match status" value="1"/>
</dbReference>
<keyword evidence="8" id="KW-0539">Nucleus</keyword>
<dbReference type="Gene3D" id="3.30.70.100">
    <property type="match status" value="1"/>
</dbReference>
<dbReference type="CDD" id="cd12148">
    <property type="entry name" value="fungal_TF_MHR"/>
    <property type="match status" value="1"/>
</dbReference>
<evidence type="ECO:0000256" key="2">
    <source>
        <dbReference type="ARBA" id="ARBA00005986"/>
    </source>
</evidence>
<evidence type="ECO:0000256" key="4">
    <source>
        <dbReference type="ARBA" id="ARBA00022833"/>
    </source>
</evidence>
<evidence type="ECO:0000256" key="5">
    <source>
        <dbReference type="ARBA" id="ARBA00023015"/>
    </source>
</evidence>
<dbReference type="Pfam" id="PF04082">
    <property type="entry name" value="Fungal_trans"/>
    <property type="match status" value="1"/>
</dbReference>
<dbReference type="NCBIfam" id="TIGR02118">
    <property type="entry name" value="EthD family reductase"/>
    <property type="match status" value="1"/>
</dbReference>
<dbReference type="Pfam" id="PF07110">
    <property type="entry name" value="EthD"/>
    <property type="match status" value="1"/>
</dbReference>
<proteinExistence type="inferred from homology"/>
<feature type="compositionally biased region" description="Polar residues" evidence="9">
    <location>
        <begin position="236"/>
        <end position="251"/>
    </location>
</feature>
<dbReference type="GeneID" id="89993002"/>
<dbReference type="CDD" id="cd00067">
    <property type="entry name" value="GAL4"/>
    <property type="match status" value="1"/>
</dbReference>
<keyword evidence="12" id="KW-1185">Reference proteome</keyword>
<evidence type="ECO:0000256" key="9">
    <source>
        <dbReference type="SAM" id="MobiDB-lite"/>
    </source>
</evidence>
<evidence type="ECO:0000256" key="6">
    <source>
        <dbReference type="ARBA" id="ARBA00023125"/>
    </source>
</evidence>
<organism evidence="11 12">
    <name type="scientific">Cryptococcus decagattii</name>
    <dbReference type="NCBI Taxonomy" id="1859122"/>
    <lineage>
        <taxon>Eukaryota</taxon>
        <taxon>Fungi</taxon>
        <taxon>Dikarya</taxon>
        <taxon>Basidiomycota</taxon>
        <taxon>Agaricomycotina</taxon>
        <taxon>Tremellomycetes</taxon>
        <taxon>Tremellales</taxon>
        <taxon>Cryptococcaceae</taxon>
        <taxon>Cryptococcus</taxon>
        <taxon>Cryptococcus gattii species complex</taxon>
    </lineage>
</organism>
<dbReference type="InterPro" id="IPR001138">
    <property type="entry name" value="Zn2Cys6_DnaBD"/>
</dbReference>
<dbReference type="PANTHER" id="PTHR31313:SF83">
    <property type="entry name" value="ZN(II)2CYS6 TRANSCRIPTION FACTOR (EUROFUNG)"/>
    <property type="match status" value="1"/>
</dbReference>
<dbReference type="PANTHER" id="PTHR31313">
    <property type="entry name" value="TY1 ENHANCER ACTIVATOR"/>
    <property type="match status" value="1"/>
</dbReference>
<evidence type="ECO:0000256" key="8">
    <source>
        <dbReference type="ARBA" id="ARBA00023242"/>
    </source>
</evidence>
<dbReference type="SUPFAM" id="SSF57701">
    <property type="entry name" value="Zn2/Cys6 DNA-binding domain"/>
    <property type="match status" value="1"/>
</dbReference>
<reference evidence="11 12" key="1">
    <citation type="submission" date="2024-01" db="EMBL/GenBank/DDBJ databases">
        <title>Comparative genomics of Cryptococcus and Kwoniella reveals pathogenesis evolution and contrasting modes of karyotype evolution via chromosome fusion or intercentromeric recombination.</title>
        <authorList>
            <person name="Coelho M.A."/>
            <person name="David-Palma M."/>
            <person name="Shea T."/>
            <person name="Bowers K."/>
            <person name="McGinley-Smith S."/>
            <person name="Mohammad A.W."/>
            <person name="Gnirke A."/>
            <person name="Yurkov A.M."/>
            <person name="Nowrousian M."/>
            <person name="Sun S."/>
            <person name="Cuomo C.A."/>
            <person name="Heitman J."/>
        </authorList>
    </citation>
    <scope>NUCLEOTIDE SEQUENCE [LARGE SCALE GENOMIC DNA]</scope>
    <source>
        <strain evidence="11 12">7685027</strain>
    </source>
</reference>
<evidence type="ECO:0000259" key="10">
    <source>
        <dbReference type="PROSITE" id="PS50048"/>
    </source>
</evidence>
<name>A0ABZ2B415_9TREE</name>
<evidence type="ECO:0000256" key="1">
    <source>
        <dbReference type="ARBA" id="ARBA00004123"/>
    </source>
</evidence>
<dbReference type="InterPro" id="IPR007219">
    <property type="entry name" value="XnlR_reg_dom"/>
</dbReference>
<evidence type="ECO:0000256" key="3">
    <source>
        <dbReference type="ARBA" id="ARBA00022723"/>
    </source>
</evidence>
<dbReference type="InterPro" id="IPR011008">
    <property type="entry name" value="Dimeric_a/b-barrel"/>
</dbReference>
<evidence type="ECO:0000256" key="7">
    <source>
        <dbReference type="ARBA" id="ARBA00023163"/>
    </source>
</evidence>
<comment type="similarity">
    <text evidence="2">Belongs to the tpcK family.</text>
</comment>
<dbReference type="SUPFAM" id="SSF54909">
    <property type="entry name" value="Dimeric alpha+beta barrel"/>
    <property type="match status" value="1"/>
</dbReference>
<sequence>MSTAVTTVVKESTTPTKQFWTWIVLTRRKEGTSHEDFARHYREIHPKLARRVPGLNLYRQTLLCQSPGPESSVDSEFDAYSEYTYVSEEEYRKAKRTEEWKALDRDSKEFMDMGHIVSFSVQSLIGLRPRPRGQGIRTHITNACEPCRTKRAKCEGGNPCPRCKRLSLACSYKDDGRRSNSLQRSFKILKGEVLRLRSILENHGIPYALAAADNPEGLNDIMATNNKEAGMGSRKGTPSVSINPGSSSQGLFRDSQSGQLVHYGSSSFHSVLAESGQDQATLPSTSTGLPITGQDPNIINFSNISPELHGELLDLWFRYNNGYSVYIDQHAFREGCTTGIPSQSYSRLLHLAILAEASHISSHPGLRSNPDDPSTSGIGFLMEAMGLLQMEMEPRQTTAVALCLLCTSLSDSGQEFLSWIFGGNSWRISQHLGLHLDGQTNEEEVKHRRQAMWGVFFHDKLMTLYTGRGCGMQFEDLALPLPTYPSPTGSTVWDAGPAYLDECTNAAFARLGVVAGHIMRDIYGVRAQHHRMSRTVIEALGNDLLNWAKTLPPPLQDAPEGIRSQSPRVLFLHTTYRSLCLLLNRPLLRQQTSDRNHAREKCCEAAIRMADLLALYNALHGLNRAPISFTHNTYTAATTLLLLHLDEPTAEGRANLSSSFTKTISALTCISTSWSLARNAIISVGFLVKEYLGGSKDASDAGLLKVALDAGEKIRPHTTSWVEDAQGQGDAGFDIGFGLDLDAYLNGDLFLSQSLGMEALNV</sequence>
<dbReference type="RefSeq" id="XP_064724093.1">
    <property type="nucleotide sequence ID" value="XM_064868021.1"/>
</dbReference>
<dbReference type="Gene3D" id="4.10.240.10">
    <property type="entry name" value="Zn(2)-C6 fungal-type DNA-binding domain"/>
    <property type="match status" value="1"/>
</dbReference>
<feature type="domain" description="Zn(2)-C6 fungal-type" evidence="10">
    <location>
        <begin position="143"/>
        <end position="172"/>
    </location>
</feature>
<dbReference type="SMART" id="SM00066">
    <property type="entry name" value="GAL4"/>
    <property type="match status" value="1"/>
</dbReference>
<evidence type="ECO:0000313" key="11">
    <source>
        <dbReference type="EMBL" id="WVO24854.1"/>
    </source>
</evidence>
<protein>
    <recommendedName>
        <fullName evidence="10">Zn(2)-C6 fungal-type domain-containing protein</fullName>
    </recommendedName>
</protein>
<dbReference type="PROSITE" id="PS00463">
    <property type="entry name" value="ZN2_CY6_FUNGAL_1"/>
    <property type="match status" value="1"/>
</dbReference>
<feature type="region of interest" description="Disordered" evidence="9">
    <location>
        <begin position="230"/>
        <end position="251"/>
    </location>
</feature>
<keyword evidence="6" id="KW-0238">DNA-binding</keyword>
<dbReference type="InterPro" id="IPR051615">
    <property type="entry name" value="Transcr_Regulatory_Elem"/>
</dbReference>
<keyword evidence="7" id="KW-0804">Transcription</keyword>
<dbReference type="PROSITE" id="PS50048">
    <property type="entry name" value="ZN2_CY6_FUNGAL_2"/>
    <property type="match status" value="1"/>
</dbReference>
<dbReference type="InterPro" id="IPR009799">
    <property type="entry name" value="EthD_dom"/>
</dbReference>
<evidence type="ECO:0000313" key="12">
    <source>
        <dbReference type="Proteomes" id="UP001432216"/>
    </source>
</evidence>
<gene>
    <name evidence="11" type="ORF">IAS62_006233</name>
</gene>
<dbReference type="SMART" id="SM00906">
    <property type="entry name" value="Fungal_trans"/>
    <property type="match status" value="1"/>
</dbReference>
<accession>A0ABZ2B415</accession>
<keyword evidence="5" id="KW-0805">Transcription regulation</keyword>
<dbReference type="Proteomes" id="UP001432216">
    <property type="component" value="Chromosome 12"/>
</dbReference>
<comment type="subcellular location">
    <subcellularLocation>
        <location evidence="1">Nucleus</location>
    </subcellularLocation>
</comment>
<keyword evidence="4" id="KW-0862">Zinc</keyword>
<dbReference type="EMBL" id="CP143817">
    <property type="protein sequence ID" value="WVO24854.1"/>
    <property type="molecule type" value="Genomic_DNA"/>
</dbReference>